<dbReference type="EMBL" id="MHLO01000023">
    <property type="protein sequence ID" value="OGZ12148.1"/>
    <property type="molecule type" value="Genomic_DNA"/>
</dbReference>
<accession>A0A1G2DH75</accession>
<dbReference type="AlphaFoldDB" id="A0A1G2DH75"/>
<dbReference type="STRING" id="1798664.A3C93_00635"/>
<reference evidence="1 2" key="1">
    <citation type="journal article" date="2016" name="Nat. Commun.">
        <title>Thousands of microbial genomes shed light on interconnected biogeochemical processes in an aquifer system.</title>
        <authorList>
            <person name="Anantharaman K."/>
            <person name="Brown C.T."/>
            <person name="Hug L.A."/>
            <person name="Sharon I."/>
            <person name="Castelle C.J."/>
            <person name="Probst A.J."/>
            <person name="Thomas B.C."/>
            <person name="Singh A."/>
            <person name="Wilkins M.J."/>
            <person name="Karaoz U."/>
            <person name="Brodie E.L."/>
            <person name="Williams K.H."/>
            <person name="Hubbard S.S."/>
            <person name="Banfield J.F."/>
        </authorList>
    </citation>
    <scope>NUCLEOTIDE SEQUENCE [LARGE SCALE GENOMIC DNA]</scope>
</reference>
<sequence length="211" mass="24595">MPPLHFVIDSITEVDYRKLLEGYRNSFDTPPHPLSLVARVKNILWSLNFLRKKTDAPQEDLRMYRGLHPVFDTRFLEFCVIVANYMSRGYVIGPGDGKDFFYAYDEVTLWGSVRGEFENYDGWNKLVTKIAPHAYDEEIPDIPTRAHLRTLQALSRDPSLSQLLNRLALWFLYFACSVQYCREIVAFHPKTGDQQVLDTCFFKTLAPHLHF</sequence>
<comment type="caution">
    <text evidence="1">The sequence shown here is derived from an EMBL/GenBank/DDBJ whole genome shotgun (WGS) entry which is preliminary data.</text>
</comment>
<organism evidence="1 2">
    <name type="scientific">Candidatus Lloydbacteria bacterium RIFCSPHIGHO2_02_FULL_54_17</name>
    <dbReference type="NCBI Taxonomy" id="1798664"/>
    <lineage>
        <taxon>Bacteria</taxon>
        <taxon>Candidatus Lloydiibacteriota</taxon>
    </lineage>
</organism>
<protein>
    <submittedName>
        <fullName evidence="1">Uncharacterized protein</fullName>
    </submittedName>
</protein>
<gene>
    <name evidence="1" type="ORF">A3C93_00635</name>
</gene>
<evidence type="ECO:0000313" key="1">
    <source>
        <dbReference type="EMBL" id="OGZ12148.1"/>
    </source>
</evidence>
<name>A0A1G2DH75_9BACT</name>
<proteinExistence type="predicted"/>
<evidence type="ECO:0000313" key="2">
    <source>
        <dbReference type="Proteomes" id="UP000178636"/>
    </source>
</evidence>
<dbReference type="Proteomes" id="UP000178636">
    <property type="component" value="Unassembled WGS sequence"/>
</dbReference>